<dbReference type="InterPro" id="IPR014721">
    <property type="entry name" value="Ribsml_uS5_D2-typ_fold_subgr"/>
</dbReference>
<name>A0ABY8R4D0_PARBF</name>
<dbReference type="EMBL" id="CP124685">
    <property type="protein sequence ID" value="WGX76419.1"/>
    <property type="molecule type" value="Genomic_DNA"/>
</dbReference>
<accession>A0ABY8R4D0</accession>
<evidence type="ECO:0000313" key="1">
    <source>
        <dbReference type="EMBL" id="WGX76419.1"/>
    </source>
</evidence>
<organism evidence="1 2">
    <name type="scientific">Paraclostridium bifermentans</name>
    <name type="common">Clostridium bifermentans</name>
    <dbReference type="NCBI Taxonomy" id="1490"/>
    <lineage>
        <taxon>Bacteria</taxon>
        <taxon>Bacillati</taxon>
        <taxon>Bacillota</taxon>
        <taxon>Clostridia</taxon>
        <taxon>Peptostreptococcales</taxon>
        <taxon>Peptostreptococcaceae</taxon>
        <taxon>Paraclostridium</taxon>
    </lineage>
</organism>
<sequence>MMPIQNVKNLMLKDEVVEAVKNGQFSIYAISNIEDGLGILTGLTIEEIDKKVIEQLNIYRKSDDDKKDK</sequence>
<reference evidence="1 2" key="1">
    <citation type="submission" date="2023-04" db="EMBL/GenBank/DDBJ databases">
        <title>Bacteria Genome Submission.</title>
        <authorList>
            <person name="Isaac P."/>
        </authorList>
    </citation>
    <scope>NUCLEOTIDE SEQUENCE [LARGE SCALE GENOMIC DNA]</scope>
    <source>
        <strain evidence="1 2">SampleS7P1</strain>
    </source>
</reference>
<keyword evidence="2" id="KW-1185">Reference proteome</keyword>
<dbReference type="Proteomes" id="UP001239169">
    <property type="component" value="Chromosome"/>
</dbReference>
<gene>
    <name evidence="1" type="ORF">QJS64_04225</name>
</gene>
<proteinExistence type="predicted"/>
<protein>
    <submittedName>
        <fullName evidence="1">Uncharacterized protein</fullName>
    </submittedName>
</protein>
<dbReference type="Gene3D" id="3.30.230.10">
    <property type="match status" value="1"/>
</dbReference>
<evidence type="ECO:0000313" key="2">
    <source>
        <dbReference type="Proteomes" id="UP001239169"/>
    </source>
</evidence>